<reference evidence="2 3" key="1">
    <citation type="submission" date="2024-03" db="EMBL/GenBank/DDBJ databases">
        <title>The Acrasis kona genome and developmental transcriptomes reveal deep origins of eukaryotic multicellular pathways.</title>
        <authorList>
            <person name="Sheikh S."/>
            <person name="Fu C.-J."/>
            <person name="Brown M.W."/>
            <person name="Baldauf S.L."/>
        </authorList>
    </citation>
    <scope>NUCLEOTIDE SEQUENCE [LARGE SCALE GENOMIC DNA]</scope>
    <source>
        <strain evidence="2 3">ATCC MYA-3509</strain>
    </source>
</reference>
<dbReference type="Proteomes" id="UP001431209">
    <property type="component" value="Unassembled WGS sequence"/>
</dbReference>
<evidence type="ECO:0000313" key="2">
    <source>
        <dbReference type="EMBL" id="KAL0487672.1"/>
    </source>
</evidence>
<gene>
    <name evidence="2" type="ORF">AKO1_008744</name>
</gene>
<accession>A0AAW2ZGB9</accession>
<feature type="compositionally biased region" description="Acidic residues" evidence="1">
    <location>
        <begin position="129"/>
        <end position="158"/>
    </location>
</feature>
<organism evidence="2 3">
    <name type="scientific">Acrasis kona</name>
    <dbReference type="NCBI Taxonomy" id="1008807"/>
    <lineage>
        <taxon>Eukaryota</taxon>
        <taxon>Discoba</taxon>
        <taxon>Heterolobosea</taxon>
        <taxon>Tetramitia</taxon>
        <taxon>Eutetramitia</taxon>
        <taxon>Acrasidae</taxon>
        <taxon>Acrasis</taxon>
    </lineage>
</organism>
<protein>
    <submittedName>
        <fullName evidence="2">Uncharacterized protein</fullName>
    </submittedName>
</protein>
<name>A0AAW2ZGB9_9EUKA</name>
<feature type="region of interest" description="Disordered" evidence="1">
    <location>
        <begin position="122"/>
        <end position="174"/>
    </location>
</feature>
<dbReference type="AlphaFoldDB" id="A0AAW2ZGB9"/>
<evidence type="ECO:0000256" key="1">
    <source>
        <dbReference type="SAM" id="MobiDB-lite"/>
    </source>
</evidence>
<sequence>MNNRVFIKEWDLLFYSCLSEATKVSASINKLKCIQEEEKYSVLFEMEDVTTKSPKHQGGITASEILSMLAGAKVTLTRLEDLSTSMRRNRLLSDNLFVEQCYKLQQIRNTLHAVEEKFWNDGSSKCSQDEEYDDSDSEYEQDTDSEECSDSEEECEEESTTHKRSPPVNINRLRVNNNNLQRESYNKCLFIQ</sequence>
<dbReference type="EMBL" id="JAOPGA020001361">
    <property type="protein sequence ID" value="KAL0487672.1"/>
    <property type="molecule type" value="Genomic_DNA"/>
</dbReference>
<keyword evidence="3" id="KW-1185">Reference proteome</keyword>
<comment type="caution">
    <text evidence="2">The sequence shown here is derived from an EMBL/GenBank/DDBJ whole genome shotgun (WGS) entry which is preliminary data.</text>
</comment>
<evidence type="ECO:0000313" key="3">
    <source>
        <dbReference type="Proteomes" id="UP001431209"/>
    </source>
</evidence>
<proteinExistence type="predicted"/>